<keyword evidence="3" id="KW-1185">Reference proteome</keyword>
<comment type="caution">
    <text evidence="2">The sequence shown here is derived from an EMBL/GenBank/DDBJ whole genome shotgun (WGS) entry which is preliminary data.</text>
</comment>
<gene>
    <name evidence="2" type="ORF">RU87_GL000324</name>
</gene>
<dbReference type="SUPFAM" id="SSF52540">
    <property type="entry name" value="P-loop containing nucleoside triphosphate hydrolases"/>
    <property type="match status" value="1"/>
</dbReference>
<accession>A0A2A5RYA0</accession>
<name>A0A2A5RYA0_9LACT</name>
<dbReference type="InterPro" id="IPR018647">
    <property type="entry name" value="SLFN_3-like_DNA/RNA_helicase"/>
</dbReference>
<feature type="domain" description="Schlafen group 3-like DNA/RNA helicase" evidence="1">
    <location>
        <begin position="90"/>
        <end position="442"/>
    </location>
</feature>
<evidence type="ECO:0000313" key="2">
    <source>
        <dbReference type="EMBL" id="PCS06128.1"/>
    </source>
</evidence>
<proteinExistence type="predicted"/>
<reference evidence="2 3" key="1">
    <citation type="submission" date="2014-12" db="EMBL/GenBank/DDBJ databases">
        <title>Draft genome sequences of 10 type strains of Lactococcus.</title>
        <authorList>
            <person name="Sun Z."/>
            <person name="Zhong Z."/>
            <person name="Liu W."/>
            <person name="Zhang W."/>
            <person name="Zhang H."/>
        </authorList>
    </citation>
    <scope>NUCLEOTIDE SEQUENCE [LARGE SCALE GENOMIC DNA]</scope>
    <source>
        <strain evidence="2 3">DSM 20686</strain>
    </source>
</reference>
<dbReference type="Proteomes" id="UP000242246">
    <property type="component" value="Unassembled WGS sequence"/>
</dbReference>
<dbReference type="Pfam" id="PF09848">
    <property type="entry name" value="SLFN-g3_helicase"/>
    <property type="match status" value="1"/>
</dbReference>
<dbReference type="AlphaFoldDB" id="A0A2A5RYA0"/>
<dbReference type="EMBL" id="JXJX01000010">
    <property type="protein sequence ID" value="PCS06128.1"/>
    <property type="molecule type" value="Genomic_DNA"/>
</dbReference>
<dbReference type="InterPro" id="IPR027417">
    <property type="entry name" value="P-loop_NTPase"/>
</dbReference>
<sequence>MIAESDLTKFIFANGNNGQTELVYKNKEEILTVVFYKLWKNELYGLGLVHNPKIEELRERLLFKYSPFKQLSSKQKIIIDEIEKNKTDKFLIEAPAGSGKSVIFTNLAFSLAESNSNLSIGLITTGNLTKQFNLIFKSIGLSKKLKAQTGSQIIMDARKNNKRFDIIIVDEAHKLKKYYPKGQPNARRHLREGDEEISLLEKITDGLVLLYDPYQGIKPQNISPSEIRKLTKNYVNMQLMQQFRIGGNSSFTGEDFLNGILYGLQLSDDRNFNSDVFKGEYFRIVDTLKEVVDYVDDYSHAYPKTTNRVIAGYCREWVSNRKKKINKGKKYEELPYDWHVGNVLKRWNSTDVDWVKKPNSENEIGSIHAIQGYDLNYSGVIIGNDLTVKNQKIVAVLENYKDIGGIPLKDGFNLSELTEYILNIYYVLLSRGIDGCAVYFEDKSVEKLFKERVGL</sequence>
<protein>
    <recommendedName>
        <fullName evidence="1">Schlafen group 3-like DNA/RNA helicase domain-containing protein</fullName>
    </recommendedName>
</protein>
<organism evidence="2 3">
    <name type="scientific">Pseudolactococcus plantarum</name>
    <dbReference type="NCBI Taxonomy" id="1365"/>
    <lineage>
        <taxon>Bacteria</taxon>
        <taxon>Bacillati</taxon>
        <taxon>Bacillota</taxon>
        <taxon>Bacilli</taxon>
        <taxon>Lactobacillales</taxon>
        <taxon>Streptococcaceae</taxon>
        <taxon>Pseudolactococcus</taxon>
    </lineage>
</organism>
<dbReference type="STRING" id="1348632.GCA_001591745_01357"/>
<evidence type="ECO:0000259" key="1">
    <source>
        <dbReference type="Pfam" id="PF09848"/>
    </source>
</evidence>
<dbReference type="RefSeq" id="WP_244173070.1">
    <property type="nucleotide sequence ID" value="NZ_JXJX01000010.1"/>
</dbReference>
<dbReference type="Gene3D" id="3.40.50.300">
    <property type="entry name" value="P-loop containing nucleotide triphosphate hydrolases"/>
    <property type="match status" value="1"/>
</dbReference>
<evidence type="ECO:0000313" key="3">
    <source>
        <dbReference type="Proteomes" id="UP000242246"/>
    </source>
</evidence>